<evidence type="ECO:0000256" key="5">
    <source>
        <dbReference type="ARBA" id="ARBA00023180"/>
    </source>
</evidence>
<comment type="caution">
    <text evidence="6">The sequence shown here is derived from an EMBL/GenBank/DDBJ whole genome shotgun (WGS) entry which is preliminary data.</text>
</comment>
<evidence type="ECO:0000313" key="7">
    <source>
        <dbReference type="Proteomes" id="UP000236630"/>
    </source>
</evidence>
<evidence type="ECO:0000256" key="3">
    <source>
        <dbReference type="ARBA" id="ARBA00022525"/>
    </source>
</evidence>
<proteinExistence type="inferred from homology"/>
<keyword evidence="5" id="KW-0325">Glycoprotein</keyword>
<accession>A0A2H5Q3F5</accession>
<dbReference type="EMBL" id="BDQV01000205">
    <property type="protein sequence ID" value="GAY59178.1"/>
    <property type="molecule type" value="Genomic_DNA"/>
</dbReference>
<name>A0A2H5Q3F5_CITUN</name>
<keyword evidence="3" id="KW-0964">Secreted</keyword>
<organism evidence="6 7">
    <name type="scientific">Citrus unshiu</name>
    <name type="common">Satsuma mandarin</name>
    <name type="synonym">Citrus nobilis var. unshiu</name>
    <dbReference type="NCBI Taxonomy" id="55188"/>
    <lineage>
        <taxon>Eukaryota</taxon>
        <taxon>Viridiplantae</taxon>
        <taxon>Streptophyta</taxon>
        <taxon>Embryophyta</taxon>
        <taxon>Tracheophyta</taxon>
        <taxon>Spermatophyta</taxon>
        <taxon>Magnoliopsida</taxon>
        <taxon>eudicotyledons</taxon>
        <taxon>Gunneridae</taxon>
        <taxon>Pentapetalae</taxon>
        <taxon>rosids</taxon>
        <taxon>malvids</taxon>
        <taxon>Sapindales</taxon>
        <taxon>Rutaceae</taxon>
        <taxon>Aurantioideae</taxon>
        <taxon>Citrus</taxon>
    </lineage>
</organism>
<sequence>MREECKYRKRKELYLAARLLYEILGKYLSPGRKELISVWLQLKYAAETNSLVPLHQFAPWVVVDGQPQYEEYENFIGYICKAYKSCLRVAATYPLSPTSMGSNRSLSF</sequence>
<reference evidence="6 7" key="1">
    <citation type="journal article" date="2017" name="Front. Genet.">
        <title>Draft sequencing of the heterozygous diploid genome of Satsuma (Citrus unshiu Marc.) using a hybrid assembly approach.</title>
        <authorList>
            <person name="Shimizu T."/>
            <person name="Tanizawa Y."/>
            <person name="Mochizuki T."/>
            <person name="Nagasaki H."/>
            <person name="Yoshioka T."/>
            <person name="Toyoda A."/>
            <person name="Fujiyama A."/>
            <person name="Kaminuma E."/>
            <person name="Nakamura Y."/>
        </authorList>
    </citation>
    <scope>NUCLEOTIDE SEQUENCE [LARGE SCALE GENOMIC DNA]</scope>
    <source>
        <strain evidence="7">cv. Miyagawa wase</strain>
    </source>
</reference>
<dbReference type="AlphaFoldDB" id="A0A2H5Q3F5"/>
<evidence type="ECO:0000256" key="1">
    <source>
        <dbReference type="ARBA" id="ARBA00004613"/>
    </source>
</evidence>
<dbReference type="GO" id="GO:0016671">
    <property type="term" value="F:oxidoreductase activity, acting on a sulfur group of donors, disulfide as acceptor"/>
    <property type="evidence" value="ECO:0007669"/>
    <property type="project" value="InterPro"/>
</dbReference>
<comment type="subcellular location">
    <subcellularLocation>
        <location evidence="1">Secreted</location>
    </subcellularLocation>
</comment>
<dbReference type="Proteomes" id="UP000236630">
    <property type="component" value="Unassembled WGS sequence"/>
</dbReference>
<keyword evidence="4" id="KW-0732">Signal</keyword>
<evidence type="ECO:0000313" key="6">
    <source>
        <dbReference type="EMBL" id="GAY59178.1"/>
    </source>
</evidence>
<gene>
    <name evidence="6" type="ORF">CUMW_192600</name>
</gene>
<keyword evidence="7" id="KW-1185">Reference proteome</keyword>
<protein>
    <submittedName>
        <fullName evidence="6">Uncharacterized protein</fullName>
    </submittedName>
</protein>
<dbReference type="PANTHER" id="PTHR13234">
    <property type="entry name" value="GAMMA-INTERFERON INDUCIBLE LYSOSOMAL THIOL REDUCTASE GILT"/>
    <property type="match status" value="1"/>
</dbReference>
<dbReference type="InterPro" id="IPR004911">
    <property type="entry name" value="Interferon-induced_GILT"/>
</dbReference>
<evidence type="ECO:0000256" key="2">
    <source>
        <dbReference type="ARBA" id="ARBA00005679"/>
    </source>
</evidence>
<comment type="similarity">
    <text evidence="2">Belongs to the GILT family.</text>
</comment>
<dbReference type="PANTHER" id="PTHR13234:SF8">
    <property type="entry name" value="GAMMA-INTERFERON-INDUCIBLE LYSOSOMAL THIOL REDUCTASE"/>
    <property type="match status" value="1"/>
</dbReference>
<dbReference type="GO" id="GO:0005576">
    <property type="term" value="C:extracellular region"/>
    <property type="evidence" value="ECO:0007669"/>
    <property type="project" value="UniProtKB-SubCell"/>
</dbReference>
<evidence type="ECO:0000256" key="4">
    <source>
        <dbReference type="ARBA" id="ARBA00022729"/>
    </source>
</evidence>
<dbReference type="STRING" id="55188.A0A2H5Q3F5"/>